<feature type="transmembrane region" description="Helical" evidence="7">
    <location>
        <begin position="6"/>
        <end position="27"/>
    </location>
</feature>
<evidence type="ECO:0000256" key="2">
    <source>
        <dbReference type="ARBA" id="ARBA00004236"/>
    </source>
</evidence>
<accession>A0ABV3F4W3</accession>
<proteinExistence type="predicted"/>
<protein>
    <recommendedName>
        <fullName evidence="3">histidine kinase</fullName>
        <ecNumber evidence="3">2.7.13.3</ecNumber>
    </recommendedName>
</protein>
<keyword evidence="7" id="KW-0472">Membrane</keyword>
<dbReference type="EMBL" id="JBFAIH010000003">
    <property type="protein sequence ID" value="MEV0362595.1"/>
    <property type="molecule type" value="Genomic_DNA"/>
</dbReference>
<organism evidence="9 10">
    <name type="scientific">Nocardia fusca</name>
    <dbReference type="NCBI Taxonomy" id="941183"/>
    <lineage>
        <taxon>Bacteria</taxon>
        <taxon>Bacillati</taxon>
        <taxon>Actinomycetota</taxon>
        <taxon>Actinomycetes</taxon>
        <taxon>Mycobacteriales</taxon>
        <taxon>Nocardiaceae</taxon>
        <taxon>Nocardia</taxon>
    </lineage>
</organism>
<dbReference type="PANTHER" id="PTHR42878:SF13">
    <property type="entry name" value="HISTIDINE KINASE"/>
    <property type="match status" value="1"/>
</dbReference>
<evidence type="ECO:0000313" key="9">
    <source>
        <dbReference type="EMBL" id="MEV0362595.1"/>
    </source>
</evidence>
<dbReference type="Gene3D" id="1.10.287.130">
    <property type="match status" value="1"/>
</dbReference>
<evidence type="ECO:0000256" key="3">
    <source>
        <dbReference type="ARBA" id="ARBA00012438"/>
    </source>
</evidence>
<dbReference type="PANTHER" id="PTHR42878">
    <property type="entry name" value="TWO-COMPONENT HISTIDINE KINASE"/>
    <property type="match status" value="1"/>
</dbReference>
<dbReference type="EC" id="2.7.13.3" evidence="3"/>
<feature type="domain" description="Signal transduction histidine kinase dimerisation/phosphoacceptor" evidence="8">
    <location>
        <begin position="111"/>
        <end position="178"/>
    </location>
</feature>
<keyword evidence="5 9" id="KW-0418">Kinase</keyword>
<dbReference type="RefSeq" id="WP_357975376.1">
    <property type="nucleotide sequence ID" value="NZ_JBFAIH010000003.1"/>
</dbReference>
<gene>
    <name evidence="9" type="ORF">AB0H72_07825</name>
</gene>
<dbReference type="SUPFAM" id="SSF47384">
    <property type="entry name" value="Homodimeric domain of signal transducing histidine kinase"/>
    <property type="match status" value="1"/>
</dbReference>
<dbReference type="Pfam" id="PF00512">
    <property type="entry name" value="HisKA"/>
    <property type="match status" value="1"/>
</dbReference>
<reference evidence="9 10" key="1">
    <citation type="submission" date="2024-06" db="EMBL/GenBank/DDBJ databases">
        <title>The Natural Products Discovery Center: Release of the First 8490 Sequenced Strains for Exploring Actinobacteria Biosynthetic Diversity.</title>
        <authorList>
            <person name="Kalkreuter E."/>
            <person name="Kautsar S.A."/>
            <person name="Yang D."/>
            <person name="Bader C.D."/>
            <person name="Teijaro C.N."/>
            <person name="Fluegel L."/>
            <person name="Davis C.M."/>
            <person name="Simpson J.R."/>
            <person name="Lauterbach L."/>
            <person name="Steele A.D."/>
            <person name="Gui C."/>
            <person name="Meng S."/>
            <person name="Li G."/>
            <person name="Viehrig K."/>
            <person name="Ye F."/>
            <person name="Su P."/>
            <person name="Kiefer A.F."/>
            <person name="Nichols A."/>
            <person name="Cepeda A.J."/>
            <person name="Yan W."/>
            <person name="Fan B."/>
            <person name="Jiang Y."/>
            <person name="Adhikari A."/>
            <person name="Zheng C.-J."/>
            <person name="Schuster L."/>
            <person name="Cowan T.M."/>
            <person name="Smanski M.J."/>
            <person name="Chevrette M.G."/>
            <person name="De Carvalho L.P.S."/>
            <person name="Shen B."/>
        </authorList>
    </citation>
    <scope>NUCLEOTIDE SEQUENCE [LARGE SCALE GENOMIC DNA]</scope>
    <source>
        <strain evidence="9 10">NPDC050671</strain>
    </source>
</reference>
<dbReference type="SMART" id="SM00388">
    <property type="entry name" value="HisKA"/>
    <property type="match status" value="1"/>
</dbReference>
<evidence type="ECO:0000256" key="6">
    <source>
        <dbReference type="SAM" id="MobiDB-lite"/>
    </source>
</evidence>
<keyword evidence="4" id="KW-0808">Transferase</keyword>
<name>A0ABV3F4W3_9NOCA</name>
<evidence type="ECO:0000256" key="1">
    <source>
        <dbReference type="ARBA" id="ARBA00000085"/>
    </source>
</evidence>
<evidence type="ECO:0000256" key="4">
    <source>
        <dbReference type="ARBA" id="ARBA00022679"/>
    </source>
</evidence>
<evidence type="ECO:0000259" key="8">
    <source>
        <dbReference type="SMART" id="SM00388"/>
    </source>
</evidence>
<keyword evidence="7" id="KW-0812">Transmembrane</keyword>
<dbReference type="InterPro" id="IPR050351">
    <property type="entry name" value="BphY/WalK/GraS-like"/>
</dbReference>
<dbReference type="InterPro" id="IPR036097">
    <property type="entry name" value="HisK_dim/P_sf"/>
</dbReference>
<sequence length="250" mass="26546">MLDDLPEILGSTLACALPVVAAGVLALRVLRDRSLTASTAVLALLPTLAALAGITGASGLTVTAEFRRTSIVLLLVAAVTVPAAALLGRDWSRQRARENLIRAQAHAAEQSRRALLAWASHDLRTPLGTIRAVAEALDHEAVADPADIARYAERIGREARRLSRMVDDLFEISKSSSSVPRRDLEPLDLHELIDEIYPARRATADRAGIGSPASRPAPPPPGAADDPPPGGNRRVRPEPYDGVAPTPGWS</sequence>
<comment type="subcellular location">
    <subcellularLocation>
        <location evidence="2">Cell membrane</location>
    </subcellularLocation>
</comment>
<dbReference type="InterPro" id="IPR003661">
    <property type="entry name" value="HisK_dim/P_dom"/>
</dbReference>
<comment type="caution">
    <text evidence="9">The sequence shown here is derived from an EMBL/GenBank/DDBJ whole genome shotgun (WGS) entry which is preliminary data.</text>
</comment>
<evidence type="ECO:0000256" key="5">
    <source>
        <dbReference type="ARBA" id="ARBA00022777"/>
    </source>
</evidence>
<feature type="region of interest" description="Disordered" evidence="6">
    <location>
        <begin position="203"/>
        <end position="250"/>
    </location>
</feature>
<dbReference type="Proteomes" id="UP001551658">
    <property type="component" value="Unassembled WGS sequence"/>
</dbReference>
<keyword evidence="7" id="KW-1133">Transmembrane helix</keyword>
<feature type="compositionally biased region" description="Pro residues" evidence="6">
    <location>
        <begin position="215"/>
        <end position="230"/>
    </location>
</feature>
<feature type="transmembrane region" description="Helical" evidence="7">
    <location>
        <begin position="70"/>
        <end position="88"/>
    </location>
</feature>
<keyword evidence="10" id="KW-1185">Reference proteome</keyword>
<comment type="catalytic activity">
    <reaction evidence="1">
        <text>ATP + protein L-histidine = ADP + protein N-phospho-L-histidine.</text>
        <dbReference type="EC" id="2.7.13.3"/>
    </reaction>
</comment>
<evidence type="ECO:0000313" key="10">
    <source>
        <dbReference type="Proteomes" id="UP001551658"/>
    </source>
</evidence>
<dbReference type="CDD" id="cd00082">
    <property type="entry name" value="HisKA"/>
    <property type="match status" value="1"/>
</dbReference>
<feature type="transmembrane region" description="Helical" evidence="7">
    <location>
        <begin position="39"/>
        <end position="64"/>
    </location>
</feature>
<dbReference type="GO" id="GO:0016301">
    <property type="term" value="F:kinase activity"/>
    <property type="evidence" value="ECO:0007669"/>
    <property type="project" value="UniProtKB-KW"/>
</dbReference>
<evidence type="ECO:0000256" key="7">
    <source>
        <dbReference type="SAM" id="Phobius"/>
    </source>
</evidence>